<dbReference type="RefSeq" id="WP_145634850.1">
    <property type="nucleotide sequence ID" value="NZ_VIWP01000002.1"/>
</dbReference>
<keyword evidence="2" id="KW-1185">Reference proteome</keyword>
<evidence type="ECO:0000313" key="1">
    <source>
        <dbReference type="EMBL" id="TWF56864.1"/>
    </source>
</evidence>
<evidence type="ECO:0000313" key="2">
    <source>
        <dbReference type="Proteomes" id="UP000320653"/>
    </source>
</evidence>
<dbReference type="AlphaFoldDB" id="A0A561R2M2"/>
<dbReference type="OrthoDB" id="8295899at2"/>
<dbReference type="EMBL" id="VIWP01000002">
    <property type="protein sequence ID" value="TWF56864.1"/>
    <property type="molecule type" value="Genomic_DNA"/>
</dbReference>
<comment type="caution">
    <text evidence="1">The sequence shown here is derived from an EMBL/GenBank/DDBJ whole genome shotgun (WGS) entry which is preliminary data.</text>
</comment>
<proteinExistence type="predicted"/>
<accession>A0A561R2M2</accession>
<sequence>MVSSIDSMRLWSQQAALKAFKEVDQGTTSNSSTSDGSSMSLADYFYSQDNADDDGEDSKLSALIASLQQQAMTGGATETDTEDDGSVDDMSSKAFMKAVQEKIDALKNSPDTAAMAETMQEALDSGNLTITDVVAGQQITGWNVADDGTPTTPTDTDISDWSSYLKQHLLRDDNGRYVRNGDSSHQDKTTGASSYFGMIGETYYYLSWTKAVTTTASSSTTTK</sequence>
<reference evidence="1 2" key="1">
    <citation type="submission" date="2019-06" db="EMBL/GenBank/DDBJ databases">
        <title>Sorghum-associated microbial communities from plants grown in Nebraska, USA.</title>
        <authorList>
            <person name="Schachtman D."/>
        </authorList>
    </citation>
    <scope>NUCLEOTIDE SEQUENCE [LARGE SCALE GENOMIC DNA]</scope>
    <source>
        <strain evidence="1 2">1225</strain>
    </source>
</reference>
<protein>
    <submittedName>
        <fullName evidence="1">Uncharacterized protein</fullName>
    </submittedName>
</protein>
<gene>
    <name evidence="1" type="ORF">FHW37_102503</name>
</gene>
<dbReference type="Proteomes" id="UP000320653">
    <property type="component" value="Unassembled WGS sequence"/>
</dbReference>
<name>A0A561R2M2_9HYPH</name>
<organism evidence="1 2">
    <name type="scientific">Neorhizobium alkalisoli</name>
    <dbReference type="NCBI Taxonomy" id="528178"/>
    <lineage>
        <taxon>Bacteria</taxon>
        <taxon>Pseudomonadati</taxon>
        <taxon>Pseudomonadota</taxon>
        <taxon>Alphaproteobacteria</taxon>
        <taxon>Hyphomicrobiales</taxon>
        <taxon>Rhizobiaceae</taxon>
        <taxon>Rhizobium/Agrobacterium group</taxon>
        <taxon>Neorhizobium</taxon>
    </lineage>
</organism>